<name>A0ABV7AJQ7_9RHOB</name>
<organism evidence="4 5">
    <name type="scientific">Acidimangrovimonas pyrenivorans</name>
    <dbReference type="NCBI Taxonomy" id="2030798"/>
    <lineage>
        <taxon>Bacteria</taxon>
        <taxon>Pseudomonadati</taxon>
        <taxon>Pseudomonadota</taxon>
        <taxon>Alphaproteobacteria</taxon>
        <taxon>Rhodobacterales</taxon>
        <taxon>Paracoccaceae</taxon>
        <taxon>Acidimangrovimonas</taxon>
    </lineage>
</organism>
<keyword evidence="4" id="KW-0378">Hydrolase</keyword>
<dbReference type="InterPro" id="IPR036366">
    <property type="entry name" value="PGBDSf"/>
</dbReference>
<dbReference type="InterPro" id="IPR009003">
    <property type="entry name" value="Peptidase_S1_PA"/>
</dbReference>
<dbReference type="GO" id="GO:0008233">
    <property type="term" value="F:peptidase activity"/>
    <property type="evidence" value="ECO:0007669"/>
    <property type="project" value="UniProtKB-KW"/>
</dbReference>
<evidence type="ECO:0000313" key="4">
    <source>
        <dbReference type="EMBL" id="MFC2969330.1"/>
    </source>
</evidence>
<dbReference type="Pfam" id="PF13365">
    <property type="entry name" value="Trypsin_2"/>
    <property type="match status" value="1"/>
</dbReference>
<proteinExistence type="predicted"/>
<dbReference type="SUPFAM" id="SSF50494">
    <property type="entry name" value="Trypsin-like serine proteases"/>
    <property type="match status" value="1"/>
</dbReference>
<protein>
    <submittedName>
        <fullName evidence="4">Serine protease</fullName>
    </submittedName>
</protein>
<dbReference type="EMBL" id="JBHRSK010000011">
    <property type="protein sequence ID" value="MFC2969330.1"/>
    <property type="molecule type" value="Genomic_DNA"/>
</dbReference>
<evidence type="ECO:0000256" key="1">
    <source>
        <dbReference type="SAM" id="MobiDB-lite"/>
    </source>
</evidence>
<keyword evidence="5" id="KW-1185">Reference proteome</keyword>
<keyword evidence="2" id="KW-0732">Signal</keyword>
<feature type="domain" description="Peptidoglycan binding-like" evidence="3">
    <location>
        <begin position="165"/>
        <end position="220"/>
    </location>
</feature>
<dbReference type="InterPro" id="IPR036365">
    <property type="entry name" value="PGBD-like_sf"/>
</dbReference>
<dbReference type="InterPro" id="IPR002477">
    <property type="entry name" value="Peptidoglycan-bd-like"/>
</dbReference>
<dbReference type="Gene3D" id="1.10.101.10">
    <property type="entry name" value="PGBD-like superfamily/PGBD"/>
    <property type="match status" value="1"/>
</dbReference>
<dbReference type="SUPFAM" id="SSF47090">
    <property type="entry name" value="PGBD-like"/>
    <property type="match status" value="1"/>
</dbReference>
<feature type="signal peptide" evidence="2">
    <location>
        <begin position="1"/>
        <end position="22"/>
    </location>
</feature>
<comment type="caution">
    <text evidence="4">The sequence shown here is derived from an EMBL/GenBank/DDBJ whole genome shotgun (WGS) entry which is preliminary data.</text>
</comment>
<evidence type="ECO:0000256" key="2">
    <source>
        <dbReference type="SAM" id="SignalP"/>
    </source>
</evidence>
<gene>
    <name evidence="4" type="ORF">ACFOES_14585</name>
</gene>
<dbReference type="Proteomes" id="UP001595443">
    <property type="component" value="Unassembled WGS sequence"/>
</dbReference>
<evidence type="ECO:0000313" key="5">
    <source>
        <dbReference type="Proteomes" id="UP001595443"/>
    </source>
</evidence>
<reference evidence="5" key="1">
    <citation type="journal article" date="2019" name="Int. J. Syst. Evol. Microbiol.">
        <title>The Global Catalogue of Microorganisms (GCM) 10K type strain sequencing project: providing services to taxonomists for standard genome sequencing and annotation.</title>
        <authorList>
            <consortium name="The Broad Institute Genomics Platform"/>
            <consortium name="The Broad Institute Genome Sequencing Center for Infectious Disease"/>
            <person name="Wu L."/>
            <person name="Ma J."/>
        </authorList>
    </citation>
    <scope>NUCLEOTIDE SEQUENCE [LARGE SCALE GENOMIC DNA]</scope>
    <source>
        <strain evidence="5">KCTC 62192</strain>
    </source>
</reference>
<keyword evidence="4" id="KW-0645">Protease</keyword>
<feature type="compositionally biased region" description="Pro residues" evidence="1">
    <location>
        <begin position="122"/>
        <end position="132"/>
    </location>
</feature>
<accession>A0ABV7AJQ7</accession>
<dbReference type="GO" id="GO:0006508">
    <property type="term" value="P:proteolysis"/>
    <property type="evidence" value="ECO:0007669"/>
    <property type="project" value="UniProtKB-KW"/>
</dbReference>
<feature type="chain" id="PRO_5045966085" evidence="2">
    <location>
        <begin position="23"/>
        <end position="591"/>
    </location>
</feature>
<dbReference type="Gene3D" id="2.40.10.120">
    <property type="match status" value="1"/>
</dbReference>
<feature type="compositionally biased region" description="Low complexity" evidence="1">
    <location>
        <begin position="111"/>
        <end position="121"/>
    </location>
</feature>
<dbReference type="Pfam" id="PF01471">
    <property type="entry name" value="PG_binding_1"/>
    <property type="match status" value="1"/>
</dbReference>
<feature type="compositionally biased region" description="Basic and acidic residues" evidence="1">
    <location>
        <begin position="148"/>
        <end position="169"/>
    </location>
</feature>
<dbReference type="RefSeq" id="WP_377834038.1">
    <property type="nucleotide sequence ID" value="NZ_JBHRSK010000011.1"/>
</dbReference>
<feature type="region of interest" description="Disordered" evidence="1">
    <location>
        <begin position="111"/>
        <end position="169"/>
    </location>
</feature>
<sequence length="591" mass="62914">MKQLAYLAALICALAFGSIARAQDTAWLQIEAQPNLRQAEERARAYAGAFANVNGFALPSGWYAIVLGPYGPDEALTALRGFRRERLIPDDSFVADGANFGRQFWPVGARAAQPQAPATDPAVPPAAAPPAADPAATAETPLQTAAETPRETPAEARRGEAQLTRGEREEIQRALQWDGFYDSAIDGAFGRGTRAAMADWQSYAGYEPTGVLTTRQRDALLTKYRKAQAALGLQTVRDEEAGIEITLPMALLSPAHYDAPFAQYDSKGDSGVRALLISEPGDNAALAGLYHVMQTLSIVPIKGTRELKDRSFVLSGRNDTLRSYTYAETRDGLIKGYTLVWSPERDKQMEKVLAAMKASFRPFGDQALDPAMVPVPAAQRQELLAGLEVRKPLLSRSGFFVDGRGTVLTTTDVLQSCDRITVGAGHAAEVSYRDDSLGLVVLTPKTALAPMAYAKFEPASQRPASEIAVAGYSYGGVLDAPAVTFGSLAAMTGLNGETALRRLSLRALPGDAGGPVLDRSGAVLGMLRPRPADSGRDLPEDVSFATGAAQIEDALSAAGVTTSPADSIGLMAPEDLSRLGRNMTVLVSCWK</sequence>
<evidence type="ECO:0000259" key="3">
    <source>
        <dbReference type="Pfam" id="PF01471"/>
    </source>
</evidence>